<dbReference type="PROSITE" id="PS00108">
    <property type="entry name" value="PROTEIN_KINASE_ST"/>
    <property type="match status" value="1"/>
</dbReference>
<dbReference type="PROSITE" id="PS51178">
    <property type="entry name" value="PASTA"/>
    <property type="match status" value="3"/>
</dbReference>
<gene>
    <name evidence="15" type="primary">pknB</name>
    <name evidence="15" type="ORF">GIS00_12405</name>
</gene>
<dbReference type="NCBIfam" id="NF033483">
    <property type="entry name" value="PknB_PASTA_kin"/>
    <property type="match status" value="1"/>
</dbReference>
<comment type="catalytic activity">
    <reaction evidence="9">
        <text>L-seryl-[protein] + ATP = O-phospho-L-seryl-[protein] + ADP + H(+)</text>
        <dbReference type="Rhea" id="RHEA:17989"/>
        <dbReference type="Rhea" id="RHEA-COMP:9863"/>
        <dbReference type="Rhea" id="RHEA-COMP:11604"/>
        <dbReference type="ChEBI" id="CHEBI:15378"/>
        <dbReference type="ChEBI" id="CHEBI:29999"/>
        <dbReference type="ChEBI" id="CHEBI:30616"/>
        <dbReference type="ChEBI" id="CHEBI:83421"/>
        <dbReference type="ChEBI" id="CHEBI:456216"/>
        <dbReference type="EC" id="2.7.11.1"/>
    </reaction>
</comment>
<accession>A0A7K1FKS3</accession>
<dbReference type="InterPro" id="IPR011009">
    <property type="entry name" value="Kinase-like_dom_sf"/>
</dbReference>
<evidence type="ECO:0000256" key="2">
    <source>
        <dbReference type="ARBA" id="ARBA00022527"/>
    </source>
</evidence>
<dbReference type="InterPro" id="IPR017441">
    <property type="entry name" value="Protein_kinase_ATP_BS"/>
</dbReference>
<dbReference type="PANTHER" id="PTHR43289:SF6">
    <property type="entry name" value="SERINE_THREONINE-PROTEIN KINASE NEKL-3"/>
    <property type="match status" value="1"/>
</dbReference>
<dbReference type="EC" id="2.7.11.1" evidence="1"/>
<evidence type="ECO:0000256" key="3">
    <source>
        <dbReference type="ARBA" id="ARBA00022679"/>
    </source>
</evidence>
<dbReference type="InterPro" id="IPR000719">
    <property type="entry name" value="Prot_kinase_dom"/>
</dbReference>
<dbReference type="CDD" id="cd06577">
    <property type="entry name" value="PASTA_pknB"/>
    <property type="match status" value="4"/>
</dbReference>
<evidence type="ECO:0000256" key="8">
    <source>
        <dbReference type="ARBA" id="ARBA00047899"/>
    </source>
</evidence>
<keyword evidence="6 15" id="KW-0418">Kinase</keyword>
<feature type="region of interest" description="Disordered" evidence="11">
    <location>
        <begin position="301"/>
        <end position="332"/>
    </location>
</feature>
<keyword evidence="12" id="KW-0472">Membrane</keyword>
<keyword evidence="2" id="KW-0723">Serine/threonine-protein kinase</keyword>
<keyword evidence="16" id="KW-1185">Reference proteome</keyword>
<dbReference type="InterPro" id="IPR008271">
    <property type="entry name" value="Ser/Thr_kinase_AS"/>
</dbReference>
<evidence type="ECO:0000259" key="13">
    <source>
        <dbReference type="PROSITE" id="PS50011"/>
    </source>
</evidence>
<feature type="transmembrane region" description="Helical" evidence="12">
    <location>
        <begin position="340"/>
        <end position="362"/>
    </location>
</feature>
<organism evidence="15 16">
    <name type="scientific">Nakamurella alba</name>
    <dbReference type="NCBI Taxonomy" id="2665158"/>
    <lineage>
        <taxon>Bacteria</taxon>
        <taxon>Bacillati</taxon>
        <taxon>Actinomycetota</taxon>
        <taxon>Actinomycetes</taxon>
        <taxon>Nakamurellales</taxon>
        <taxon>Nakamurellaceae</taxon>
        <taxon>Nakamurella</taxon>
    </lineage>
</organism>
<dbReference type="Gene3D" id="3.30.200.20">
    <property type="entry name" value="Phosphorylase Kinase, domain 1"/>
    <property type="match status" value="1"/>
</dbReference>
<dbReference type="Gene3D" id="3.30.10.20">
    <property type="match status" value="4"/>
</dbReference>
<evidence type="ECO:0000256" key="5">
    <source>
        <dbReference type="ARBA" id="ARBA00022741"/>
    </source>
</evidence>
<dbReference type="RefSeq" id="WP_154768769.1">
    <property type="nucleotide sequence ID" value="NZ_WLYK01000005.1"/>
</dbReference>
<dbReference type="SUPFAM" id="SSF56112">
    <property type="entry name" value="Protein kinase-like (PK-like)"/>
    <property type="match status" value="1"/>
</dbReference>
<dbReference type="GO" id="GO:0005524">
    <property type="term" value="F:ATP binding"/>
    <property type="evidence" value="ECO:0007669"/>
    <property type="project" value="UniProtKB-UniRule"/>
</dbReference>
<feature type="domain" description="PASTA" evidence="14">
    <location>
        <begin position="438"/>
        <end position="504"/>
    </location>
</feature>
<proteinExistence type="predicted"/>
<dbReference type="InterPro" id="IPR005543">
    <property type="entry name" value="PASTA_dom"/>
</dbReference>
<evidence type="ECO:0000256" key="11">
    <source>
        <dbReference type="SAM" id="MobiDB-lite"/>
    </source>
</evidence>
<dbReference type="CDD" id="cd14014">
    <property type="entry name" value="STKc_PknB_like"/>
    <property type="match status" value="1"/>
</dbReference>
<comment type="catalytic activity">
    <reaction evidence="8">
        <text>L-threonyl-[protein] + ATP = O-phospho-L-threonyl-[protein] + ADP + H(+)</text>
        <dbReference type="Rhea" id="RHEA:46608"/>
        <dbReference type="Rhea" id="RHEA-COMP:11060"/>
        <dbReference type="Rhea" id="RHEA-COMP:11605"/>
        <dbReference type="ChEBI" id="CHEBI:15378"/>
        <dbReference type="ChEBI" id="CHEBI:30013"/>
        <dbReference type="ChEBI" id="CHEBI:30616"/>
        <dbReference type="ChEBI" id="CHEBI:61977"/>
        <dbReference type="ChEBI" id="CHEBI:456216"/>
        <dbReference type="EC" id="2.7.11.1"/>
    </reaction>
</comment>
<keyword evidence="4" id="KW-0677">Repeat</keyword>
<feature type="domain" description="PASTA" evidence="14">
    <location>
        <begin position="370"/>
        <end position="437"/>
    </location>
</feature>
<dbReference type="FunFam" id="1.10.510.10:FF:000021">
    <property type="entry name" value="Serine/threonine protein kinase"/>
    <property type="match status" value="1"/>
</dbReference>
<dbReference type="SMART" id="SM00740">
    <property type="entry name" value="PASTA"/>
    <property type="match status" value="4"/>
</dbReference>
<feature type="domain" description="PASTA" evidence="14">
    <location>
        <begin position="652"/>
        <end position="723"/>
    </location>
</feature>
<feature type="domain" description="Protein kinase" evidence="13">
    <location>
        <begin position="10"/>
        <end position="273"/>
    </location>
</feature>
<evidence type="ECO:0000259" key="14">
    <source>
        <dbReference type="PROSITE" id="PS51178"/>
    </source>
</evidence>
<comment type="caution">
    <text evidence="15">The sequence shown here is derived from an EMBL/GenBank/DDBJ whole genome shotgun (WGS) entry which is preliminary data.</text>
</comment>
<dbReference type="Proteomes" id="UP000460221">
    <property type="component" value="Unassembled WGS sequence"/>
</dbReference>
<evidence type="ECO:0000256" key="12">
    <source>
        <dbReference type="SAM" id="Phobius"/>
    </source>
</evidence>
<evidence type="ECO:0000256" key="10">
    <source>
        <dbReference type="PROSITE-ProRule" id="PRU10141"/>
    </source>
</evidence>
<protein>
    <recommendedName>
        <fullName evidence="1">non-specific serine/threonine protein kinase</fullName>
        <ecNumber evidence="1">2.7.11.1</ecNumber>
    </recommendedName>
</protein>
<keyword evidence="12" id="KW-0812">Transmembrane</keyword>
<keyword evidence="12" id="KW-1133">Transmembrane helix</keyword>
<dbReference type="SMART" id="SM00220">
    <property type="entry name" value="S_TKc"/>
    <property type="match status" value="1"/>
</dbReference>
<keyword evidence="3" id="KW-0808">Transferase</keyword>
<dbReference type="FunFam" id="3.30.200.20:FF:000035">
    <property type="entry name" value="Serine/threonine protein kinase Stk1"/>
    <property type="match status" value="1"/>
</dbReference>
<evidence type="ECO:0000256" key="7">
    <source>
        <dbReference type="ARBA" id="ARBA00022840"/>
    </source>
</evidence>
<dbReference type="EMBL" id="WLYK01000005">
    <property type="protein sequence ID" value="MTD14741.1"/>
    <property type="molecule type" value="Genomic_DNA"/>
</dbReference>
<dbReference type="Gene3D" id="1.10.510.10">
    <property type="entry name" value="Transferase(Phosphotransferase) domain 1"/>
    <property type="match status" value="1"/>
</dbReference>
<dbReference type="GO" id="GO:0045717">
    <property type="term" value="P:negative regulation of fatty acid biosynthetic process"/>
    <property type="evidence" value="ECO:0007669"/>
    <property type="project" value="UniProtKB-ARBA"/>
</dbReference>
<dbReference type="AlphaFoldDB" id="A0A7K1FKS3"/>
<sequence>MTGHLFGDRYQVGDTLGFGGMSEVHRGRDLRLGRDVAIKVLRADLARDPSFQTRFRREAQNAASLNHPAIVAVYDTGETAGETGPIPYIVMEYVDGETLRDLLKREGPLAPKRAMEIMADVCAALDFSHRHGIVHRDIKPANVMLTRAGAVKVMDFGIARAVADGQATVTATAAVIGTAQYLSPEQARGESVDARSDVYATGCVLFELLTGAPPFTGDSPVAVAYQHVREDPKAPSEVKPGLPRELDAIVLKALNKNPLNRYQTAAEMRSDLVRALSGQAVHATPVMSDQERTEMIRPGPMRIEGQRAGGSGKPPLLAPPRAPDDLWAEEEPESRSKKRVWGFIGVGVLCAALLAGAIFFTLRIIDSGNTPSKVAVPQVAGMTQDQAIANLRSNNLQVGNIVEVDSSDDDKGKVISQNPSQDTVVDAGTSVTLNVGKGVTKVRVPDVSGMTKDAATKAVEGVGLTIVIKDVESNDDQRDKAITQDPAAQQDVDPSSSVTVSFGTGLKRTAVPENLVGKSFDEAAKLLEAAHLVATKVETDSPQPLNQVLSLQGSAPNDNVPWGSTVLLQVSNNSQFLMPNLLNQTPEQAAATLKDLGWGGSVDTFIKSGVDVTDTALINSIVTGPGGCAAGQAPAPETPQSKASASITICVGQPKMLTVEPVSGLTVYEAVGQLQSLGFTNVSATSLVGVVPPAGQGNRVQGTDPEAGNVVRFDTPIVVRVYVAEPPPPTSSSQSAPPSAGGGGTTGGAVTQGPGGGG</sequence>
<evidence type="ECO:0000256" key="4">
    <source>
        <dbReference type="ARBA" id="ARBA00022737"/>
    </source>
</evidence>
<dbReference type="GO" id="GO:0004674">
    <property type="term" value="F:protein serine/threonine kinase activity"/>
    <property type="evidence" value="ECO:0007669"/>
    <property type="project" value="UniProtKB-KW"/>
</dbReference>
<feature type="binding site" evidence="10">
    <location>
        <position position="39"/>
    </location>
    <ligand>
        <name>ATP</name>
        <dbReference type="ChEBI" id="CHEBI:30616"/>
    </ligand>
</feature>
<dbReference type="Pfam" id="PF03793">
    <property type="entry name" value="PASTA"/>
    <property type="match status" value="3"/>
</dbReference>
<dbReference type="PROSITE" id="PS50011">
    <property type="entry name" value="PROTEIN_KINASE_DOM"/>
    <property type="match status" value="1"/>
</dbReference>
<dbReference type="PROSITE" id="PS00107">
    <property type="entry name" value="PROTEIN_KINASE_ATP"/>
    <property type="match status" value="1"/>
</dbReference>
<evidence type="ECO:0000256" key="1">
    <source>
        <dbReference type="ARBA" id="ARBA00012513"/>
    </source>
</evidence>
<feature type="region of interest" description="Disordered" evidence="11">
    <location>
        <begin position="724"/>
        <end position="758"/>
    </location>
</feature>
<dbReference type="Pfam" id="PF00069">
    <property type="entry name" value="Pkinase"/>
    <property type="match status" value="1"/>
</dbReference>
<keyword evidence="7 10" id="KW-0067">ATP-binding</keyword>
<reference evidence="15 16" key="1">
    <citation type="submission" date="2019-11" db="EMBL/GenBank/DDBJ databases">
        <authorList>
            <person name="Jiang L.-Q."/>
        </authorList>
    </citation>
    <scope>NUCLEOTIDE SEQUENCE [LARGE SCALE GENOMIC DNA]</scope>
    <source>
        <strain evidence="15 16">YIM 132087</strain>
    </source>
</reference>
<keyword evidence="5 10" id="KW-0547">Nucleotide-binding</keyword>
<evidence type="ECO:0000313" key="16">
    <source>
        <dbReference type="Proteomes" id="UP000460221"/>
    </source>
</evidence>
<evidence type="ECO:0000313" key="15">
    <source>
        <dbReference type="EMBL" id="MTD14741.1"/>
    </source>
</evidence>
<evidence type="ECO:0000256" key="6">
    <source>
        <dbReference type="ARBA" id="ARBA00022777"/>
    </source>
</evidence>
<evidence type="ECO:0000256" key="9">
    <source>
        <dbReference type="ARBA" id="ARBA00048679"/>
    </source>
</evidence>
<name>A0A7K1FKS3_9ACTN</name>
<dbReference type="PANTHER" id="PTHR43289">
    <property type="entry name" value="MITOGEN-ACTIVATED PROTEIN KINASE KINASE KINASE 20-RELATED"/>
    <property type="match status" value="1"/>
</dbReference>